<dbReference type="Gene3D" id="1.25.40.10">
    <property type="entry name" value="Tetratricopeptide repeat domain"/>
    <property type="match status" value="1"/>
</dbReference>
<feature type="region of interest" description="Disordered" evidence="1">
    <location>
        <begin position="255"/>
        <end position="280"/>
    </location>
</feature>
<accession>A0A1V9ZTL1</accession>
<reference evidence="2 3" key="1">
    <citation type="journal article" date="2014" name="Genome Biol. Evol.">
        <title>The secreted proteins of Achlya hypogyna and Thraustotheca clavata identify the ancestral oomycete secretome and reveal gene acquisitions by horizontal gene transfer.</title>
        <authorList>
            <person name="Misner I."/>
            <person name="Blouin N."/>
            <person name="Leonard G."/>
            <person name="Richards T.A."/>
            <person name="Lane C.E."/>
        </authorList>
    </citation>
    <scope>NUCLEOTIDE SEQUENCE [LARGE SCALE GENOMIC DNA]</scope>
    <source>
        <strain evidence="2 3">ATCC 48635</strain>
    </source>
</reference>
<name>A0A1V9ZTL1_ACHHY</name>
<protein>
    <submittedName>
        <fullName evidence="2">Uncharacterized protein</fullName>
    </submittedName>
</protein>
<gene>
    <name evidence="2" type="ORF">ACHHYP_01332</name>
</gene>
<dbReference type="OrthoDB" id="156650at2759"/>
<keyword evidence="3" id="KW-1185">Reference proteome</keyword>
<evidence type="ECO:0000313" key="3">
    <source>
        <dbReference type="Proteomes" id="UP000243579"/>
    </source>
</evidence>
<dbReference type="EMBL" id="JNBR01000010">
    <property type="protein sequence ID" value="OQS01333.1"/>
    <property type="molecule type" value="Genomic_DNA"/>
</dbReference>
<sequence length="280" mass="30208">MLSRAVFRLNATPVATTAARAFSAAPVRIMRPKHSGPPTLASTVADMKYLGQVYSIAAVSAHLPKKKLEFVVREIKGEKDLPLVREALELYEAKFLPIPVYCSGTFVSKCIKAGQADLALEWMQNSKKLGKHIENASAANLINAFAEKGEFEKGLQVYELVKLTDLEITTKVYTALINLSKAQGNMEQAWAFALEACSSQNLNAHGFVQLLKGLTADEVNAKADYIKKLLLLGNVHSNASLDKLLAATPAAEPLPEPVEAVATPIEADADATPVEAEPKP</sequence>
<dbReference type="Proteomes" id="UP000243579">
    <property type="component" value="Unassembled WGS sequence"/>
</dbReference>
<dbReference type="AlphaFoldDB" id="A0A1V9ZTL1"/>
<comment type="caution">
    <text evidence="2">The sequence shown here is derived from an EMBL/GenBank/DDBJ whole genome shotgun (WGS) entry which is preliminary data.</text>
</comment>
<proteinExistence type="predicted"/>
<feature type="compositionally biased region" description="Low complexity" evidence="1">
    <location>
        <begin position="255"/>
        <end position="264"/>
    </location>
</feature>
<organism evidence="2 3">
    <name type="scientific">Achlya hypogyna</name>
    <name type="common">Oomycete</name>
    <name type="synonym">Protoachlya hypogyna</name>
    <dbReference type="NCBI Taxonomy" id="1202772"/>
    <lineage>
        <taxon>Eukaryota</taxon>
        <taxon>Sar</taxon>
        <taxon>Stramenopiles</taxon>
        <taxon>Oomycota</taxon>
        <taxon>Saprolegniomycetes</taxon>
        <taxon>Saprolegniales</taxon>
        <taxon>Achlyaceae</taxon>
        <taxon>Achlya</taxon>
    </lineage>
</organism>
<evidence type="ECO:0000256" key="1">
    <source>
        <dbReference type="SAM" id="MobiDB-lite"/>
    </source>
</evidence>
<evidence type="ECO:0000313" key="2">
    <source>
        <dbReference type="EMBL" id="OQS01333.1"/>
    </source>
</evidence>
<dbReference type="InterPro" id="IPR011990">
    <property type="entry name" value="TPR-like_helical_dom_sf"/>
</dbReference>